<name>A0A182N6C6_9DIPT</name>
<accession>A0A182N6C6</accession>
<dbReference type="EnsemblMetazoa" id="ADIR003198-RA">
    <property type="protein sequence ID" value="ADIR003198-PA"/>
    <property type="gene ID" value="ADIR003198"/>
</dbReference>
<proteinExistence type="predicted"/>
<reference evidence="1" key="2">
    <citation type="submission" date="2020-05" db="UniProtKB">
        <authorList>
            <consortium name="EnsemblMetazoa"/>
        </authorList>
    </citation>
    <scope>IDENTIFICATION</scope>
    <source>
        <strain evidence="1">WRAIR2</strain>
    </source>
</reference>
<evidence type="ECO:0000313" key="2">
    <source>
        <dbReference type="Proteomes" id="UP000075884"/>
    </source>
</evidence>
<protein>
    <submittedName>
        <fullName evidence="1">Uncharacterized protein</fullName>
    </submittedName>
</protein>
<evidence type="ECO:0000313" key="1">
    <source>
        <dbReference type="EnsemblMetazoa" id="ADIR003198-PA"/>
    </source>
</evidence>
<dbReference type="AlphaFoldDB" id="A0A182N6C6"/>
<sequence>MCGRQHVLLADERTAAPKIVSPLSFFLTIAQKCVMRKLAEFCLLTTSDQLDNTGRSDVMRESDPVLQLHQRNVVVRPCERVIGMSSKGCNIGVMLVVLGSRCVVLSEPHQLRNIMGKTMCGRQHVLLADERTAALKLVFPLGSFLEIAQKSVMWKLADFCILTTNDQLDNVRAVGSRDHDRCR</sequence>
<reference evidence="2" key="1">
    <citation type="submission" date="2013-03" db="EMBL/GenBank/DDBJ databases">
        <title>The Genome Sequence of Anopheles dirus WRAIR2.</title>
        <authorList>
            <consortium name="The Broad Institute Genomics Platform"/>
            <person name="Neafsey D.E."/>
            <person name="Walton C."/>
            <person name="Walker B."/>
            <person name="Young S.K."/>
            <person name="Zeng Q."/>
            <person name="Gargeya S."/>
            <person name="Fitzgerald M."/>
            <person name="Haas B."/>
            <person name="Abouelleil A."/>
            <person name="Allen A.W."/>
            <person name="Alvarado L."/>
            <person name="Arachchi H.M."/>
            <person name="Berlin A.M."/>
            <person name="Chapman S.B."/>
            <person name="Gainer-Dewar J."/>
            <person name="Goldberg J."/>
            <person name="Griggs A."/>
            <person name="Gujja S."/>
            <person name="Hansen M."/>
            <person name="Howarth C."/>
            <person name="Imamovic A."/>
            <person name="Ireland A."/>
            <person name="Larimer J."/>
            <person name="McCowan C."/>
            <person name="Murphy C."/>
            <person name="Pearson M."/>
            <person name="Poon T.W."/>
            <person name="Priest M."/>
            <person name="Roberts A."/>
            <person name="Saif S."/>
            <person name="Shea T."/>
            <person name="Sisk P."/>
            <person name="Sykes S."/>
            <person name="Wortman J."/>
            <person name="Nusbaum C."/>
            <person name="Birren B."/>
        </authorList>
    </citation>
    <scope>NUCLEOTIDE SEQUENCE [LARGE SCALE GENOMIC DNA]</scope>
    <source>
        <strain evidence="2">WRAIR2</strain>
    </source>
</reference>
<dbReference type="VEuPathDB" id="VectorBase:ADIR003198"/>
<dbReference type="Proteomes" id="UP000075884">
    <property type="component" value="Unassembled WGS sequence"/>
</dbReference>
<keyword evidence="2" id="KW-1185">Reference proteome</keyword>
<organism evidence="1 2">
    <name type="scientific">Anopheles dirus</name>
    <dbReference type="NCBI Taxonomy" id="7168"/>
    <lineage>
        <taxon>Eukaryota</taxon>
        <taxon>Metazoa</taxon>
        <taxon>Ecdysozoa</taxon>
        <taxon>Arthropoda</taxon>
        <taxon>Hexapoda</taxon>
        <taxon>Insecta</taxon>
        <taxon>Pterygota</taxon>
        <taxon>Neoptera</taxon>
        <taxon>Endopterygota</taxon>
        <taxon>Diptera</taxon>
        <taxon>Nematocera</taxon>
        <taxon>Culicoidea</taxon>
        <taxon>Culicidae</taxon>
        <taxon>Anophelinae</taxon>
        <taxon>Anopheles</taxon>
    </lineage>
</organism>